<feature type="region of interest" description="Disordered" evidence="1">
    <location>
        <begin position="259"/>
        <end position="289"/>
    </location>
</feature>
<feature type="compositionally biased region" description="Polar residues" evidence="1">
    <location>
        <begin position="381"/>
        <end position="390"/>
    </location>
</feature>
<dbReference type="Proteomes" id="UP000078561">
    <property type="component" value="Unassembled WGS sequence"/>
</dbReference>
<dbReference type="OMA" id="HTIASPY"/>
<dbReference type="OrthoDB" id="2128042at2759"/>
<dbReference type="InterPro" id="IPR031606">
    <property type="entry name" value="Kch1/2"/>
</dbReference>
<dbReference type="AlphaFoldDB" id="A0A168P6K3"/>
<dbReference type="InParanoid" id="A0A168P6K3"/>
<evidence type="ECO:0000256" key="2">
    <source>
        <dbReference type="SAM" id="Phobius"/>
    </source>
</evidence>
<dbReference type="PANTHER" id="PTHR36424:SF1">
    <property type="entry name" value="LOW AFFINITY K(+) TRANSPORTER 1-RELATED"/>
    <property type="match status" value="1"/>
</dbReference>
<evidence type="ECO:0000313" key="4">
    <source>
        <dbReference type="Proteomes" id="UP000078561"/>
    </source>
</evidence>
<proteinExistence type="predicted"/>
<evidence type="ECO:0000313" key="3">
    <source>
        <dbReference type="EMBL" id="SAM01842.1"/>
    </source>
</evidence>
<dbReference type="PANTHER" id="PTHR36424">
    <property type="entry name" value="PHEROMONE-REGULATED MEMBRANE PROTEIN 6"/>
    <property type="match status" value="1"/>
</dbReference>
<evidence type="ECO:0008006" key="5">
    <source>
        <dbReference type="Google" id="ProtNLM"/>
    </source>
</evidence>
<feature type="region of interest" description="Disordered" evidence="1">
    <location>
        <begin position="361"/>
        <end position="391"/>
    </location>
</feature>
<reference evidence="3" key="1">
    <citation type="submission" date="2016-04" db="EMBL/GenBank/DDBJ databases">
        <authorList>
            <person name="Evans L.H."/>
            <person name="Alamgir A."/>
            <person name="Owens N."/>
            <person name="Weber N.D."/>
            <person name="Virtaneva K."/>
            <person name="Barbian K."/>
            <person name="Babar A."/>
            <person name="Rosenke K."/>
        </authorList>
    </citation>
    <scope>NUCLEOTIDE SEQUENCE [LARGE SCALE GENOMIC DNA]</scope>
    <source>
        <strain evidence="3">CBS 101.48</strain>
    </source>
</reference>
<organism evidence="3">
    <name type="scientific">Absidia glauca</name>
    <name type="common">Pin mould</name>
    <dbReference type="NCBI Taxonomy" id="4829"/>
    <lineage>
        <taxon>Eukaryota</taxon>
        <taxon>Fungi</taxon>
        <taxon>Fungi incertae sedis</taxon>
        <taxon>Mucoromycota</taxon>
        <taxon>Mucoromycotina</taxon>
        <taxon>Mucoromycetes</taxon>
        <taxon>Mucorales</taxon>
        <taxon>Cunninghamellaceae</taxon>
        <taxon>Absidia</taxon>
    </lineage>
</organism>
<feature type="region of interest" description="Disordered" evidence="1">
    <location>
        <begin position="428"/>
        <end position="455"/>
    </location>
</feature>
<protein>
    <recommendedName>
        <fullName evidence="5">Vacuole protein</fullName>
    </recommendedName>
</protein>
<keyword evidence="2" id="KW-0812">Transmembrane</keyword>
<keyword evidence="4" id="KW-1185">Reference proteome</keyword>
<sequence>MGRKANRASQLFQSGPKWKREFVPDHKFDYIDLTEFRTRSCWNYIRYFLMFVAIIISFAAYCADIWSACILLIYNVYISKWIFVACIALSFILLAWDIRKARIVMASRDISYAATNSIVFRYMSAKSYNCFSLFMKIQRSRKLSDSAAFYVFFTLKGPRQIIAGITVYAILKTAWTNDQGGFQFDNNMDKYGKDWQQVSALCLMGFTCLVWVLNVLNLLCAIILYIPVFCQIQGNLKEYCCHKIDKRITEVLEKQRRKRLRGQDMKASNSKYRKHSDTGNEYGGDSLAAKPTLPTMTNDLYNDKRPLHDDYYEYPSDTYVMSEPTTPYQHHHLASPAPVRAYTQPTPYNVYHQEDASHSDYFDNASYYSSPQPPPQPQPVQRYNTDSSTKYDYASPSFAHTIASPYTPYSDTPTMVASPAPYSAHIASPYQASPRYQTQSSPYSHHPSVRSPPRQ</sequence>
<feature type="transmembrane region" description="Helical" evidence="2">
    <location>
        <begin position="47"/>
        <end position="74"/>
    </location>
</feature>
<gene>
    <name evidence="3" type="primary">ABSGL_07591.1 scaffold 8890</name>
</gene>
<accession>A0A168P6K3</accession>
<keyword evidence="2" id="KW-1133">Transmembrane helix</keyword>
<dbReference type="Pfam" id="PF16944">
    <property type="entry name" value="KCH"/>
    <property type="match status" value="1"/>
</dbReference>
<feature type="transmembrane region" description="Helical" evidence="2">
    <location>
        <begin position="198"/>
        <end position="226"/>
    </location>
</feature>
<dbReference type="GO" id="GO:0015079">
    <property type="term" value="F:potassium ion transmembrane transporter activity"/>
    <property type="evidence" value="ECO:0007669"/>
    <property type="project" value="InterPro"/>
</dbReference>
<name>A0A168P6K3_ABSGL</name>
<dbReference type="STRING" id="4829.A0A168P6K3"/>
<evidence type="ECO:0000256" key="1">
    <source>
        <dbReference type="SAM" id="MobiDB-lite"/>
    </source>
</evidence>
<feature type="compositionally biased region" description="Polar residues" evidence="1">
    <location>
        <begin position="430"/>
        <end position="443"/>
    </location>
</feature>
<feature type="transmembrane region" description="Helical" evidence="2">
    <location>
        <begin position="80"/>
        <end position="98"/>
    </location>
</feature>
<dbReference type="GO" id="GO:0005886">
    <property type="term" value="C:plasma membrane"/>
    <property type="evidence" value="ECO:0007669"/>
    <property type="project" value="InterPro"/>
</dbReference>
<dbReference type="EMBL" id="LT553587">
    <property type="protein sequence ID" value="SAM01842.1"/>
    <property type="molecule type" value="Genomic_DNA"/>
</dbReference>
<keyword evidence="2" id="KW-0472">Membrane</keyword>